<name>A0A7S4P8C5_9EUKA</name>
<evidence type="ECO:0008006" key="4">
    <source>
        <dbReference type="Google" id="ProtNLM"/>
    </source>
</evidence>
<dbReference type="InterPro" id="IPR001611">
    <property type="entry name" value="Leu-rich_rpt"/>
</dbReference>
<dbReference type="PANTHER" id="PTHR48056">
    <property type="entry name" value="LRR RECEPTOR-LIKE SERINE/THREONINE-PROTEIN KINASE-RELATED"/>
    <property type="match status" value="1"/>
</dbReference>
<proteinExistence type="predicted"/>
<dbReference type="GO" id="GO:0033612">
    <property type="term" value="F:receptor serine/threonine kinase binding"/>
    <property type="evidence" value="ECO:0007669"/>
    <property type="project" value="TreeGrafter"/>
</dbReference>
<dbReference type="InterPro" id="IPR032675">
    <property type="entry name" value="LRR_dom_sf"/>
</dbReference>
<evidence type="ECO:0000256" key="1">
    <source>
        <dbReference type="ARBA" id="ARBA00022614"/>
    </source>
</evidence>
<evidence type="ECO:0000256" key="2">
    <source>
        <dbReference type="ARBA" id="ARBA00022737"/>
    </source>
</evidence>
<dbReference type="Pfam" id="PF00560">
    <property type="entry name" value="LRR_1"/>
    <property type="match status" value="1"/>
</dbReference>
<protein>
    <recommendedName>
        <fullName evidence="4">Leucine-rich repeat-containing N-terminal plant-type domain-containing protein</fullName>
    </recommendedName>
</protein>
<organism evidence="3">
    <name type="scientific">Paramoeba aestuarina</name>
    <dbReference type="NCBI Taxonomy" id="180227"/>
    <lineage>
        <taxon>Eukaryota</taxon>
        <taxon>Amoebozoa</taxon>
        <taxon>Discosea</taxon>
        <taxon>Flabellinia</taxon>
        <taxon>Dactylopodida</taxon>
        <taxon>Paramoebidae</taxon>
        <taxon>Paramoeba</taxon>
    </lineage>
</organism>
<dbReference type="Gene3D" id="3.80.10.10">
    <property type="entry name" value="Ribonuclease Inhibitor"/>
    <property type="match status" value="1"/>
</dbReference>
<dbReference type="SUPFAM" id="SSF52058">
    <property type="entry name" value="L domain-like"/>
    <property type="match status" value="1"/>
</dbReference>
<reference evidence="3" key="1">
    <citation type="submission" date="2021-01" db="EMBL/GenBank/DDBJ databases">
        <authorList>
            <person name="Corre E."/>
            <person name="Pelletier E."/>
            <person name="Niang G."/>
            <person name="Scheremetjew M."/>
            <person name="Finn R."/>
            <person name="Kale V."/>
            <person name="Holt S."/>
            <person name="Cochrane G."/>
            <person name="Meng A."/>
            <person name="Brown T."/>
            <person name="Cohen L."/>
        </authorList>
    </citation>
    <scope>NUCLEOTIDE SEQUENCE</scope>
    <source>
        <strain evidence="3">SoJaBio B1-5/56/2</strain>
    </source>
</reference>
<dbReference type="PANTHER" id="PTHR48056:SF2">
    <property type="entry name" value="RECEPTOR PROTEIN KINASE-LIKE PROTEIN ZAR1"/>
    <property type="match status" value="1"/>
</dbReference>
<sequence>MAFYNATNGPNWLMARQSLWGDGDPCGPPSWDGVFCLGNWGLNRNAITNLIGTIPDAFYTADGTLEVLQLQNNPGLGGTISPSMGNFTNLRYLTVHNTGLEGTIPSQLGDLPDLQYMDISNTDLEGPFPDLNISTLELRAQNLGFFGTFPHWVCDILDFDFTGTDFACPQNYSCCIPYVPTCAQHLSQLSLHSVLLLYYLCHHQ</sequence>
<accession>A0A7S4P8C5</accession>
<dbReference type="AlphaFoldDB" id="A0A7S4P8C5"/>
<keyword evidence="1" id="KW-0433">Leucine-rich repeat</keyword>
<gene>
    <name evidence="3" type="ORF">NAES01612_LOCUS20370</name>
</gene>
<keyword evidence="2" id="KW-0677">Repeat</keyword>
<dbReference type="EMBL" id="HBKR01031013">
    <property type="protein sequence ID" value="CAE2326695.1"/>
    <property type="molecule type" value="Transcribed_RNA"/>
</dbReference>
<dbReference type="InterPro" id="IPR050647">
    <property type="entry name" value="Plant_LRR-RLKs"/>
</dbReference>
<evidence type="ECO:0000313" key="3">
    <source>
        <dbReference type="EMBL" id="CAE2326695.1"/>
    </source>
</evidence>